<accession>A0ABN9S282</accession>
<evidence type="ECO:0000313" key="2">
    <source>
        <dbReference type="Proteomes" id="UP001189429"/>
    </source>
</evidence>
<evidence type="ECO:0000313" key="1">
    <source>
        <dbReference type="EMBL" id="CAK0825847.1"/>
    </source>
</evidence>
<name>A0ABN9S282_9DINO</name>
<feature type="non-terminal residue" evidence="1">
    <location>
        <position position="111"/>
    </location>
</feature>
<comment type="caution">
    <text evidence="1">The sequence shown here is derived from an EMBL/GenBank/DDBJ whole genome shotgun (WGS) entry which is preliminary data.</text>
</comment>
<protein>
    <recommendedName>
        <fullName evidence="3">Chromosome segregation protein SMC</fullName>
    </recommendedName>
</protein>
<reference evidence="1" key="1">
    <citation type="submission" date="2023-10" db="EMBL/GenBank/DDBJ databases">
        <authorList>
            <person name="Chen Y."/>
            <person name="Shah S."/>
            <person name="Dougan E. K."/>
            <person name="Thang M."/>
            <person name="Chan C."/>
        </authorList>
    </citation>
    <scope>NUCLEOTIDE SEQUENCE [LARGE SCALE GENOMIC DNA]</scope>
</reference>
<gene>
    <name evidence="1" type="ORF">PCOR1329_LOCUS25874</name>
</gene>
<keyword evidence="2" id="KW-1185">Reference proteome</keyword>
<sequence>ERDALGRAHAALRAEAAAANSQLGNGMDSLNKARGTLGGMRVRQSELERERLAERREWDDRLQVLSFSLERGRARLHAGELAAGNARAESLEERGALAEARSALAAFENQA</sequence>
<organism evidence="1 2">
    <name type="scientific">Prorocentrum cordatum</name>
    <dbReference type="NCBI Taxonomy" id="2364126"/>
    <lineage>
        <taxon>Eukaryota</taxon>
        <taxon>Sar</taxon>
        <taxon>Alveolata</taxon>
        <taxon>Dinophyceae</taxon>
        <taxon>Prorocentrales</taxon>
        <taxon>Prorocentraceae</taxon>
        <taxon>Prorocentrum</taxon>
    </lineage>
</organism>
<dbReference type="Proteomes" id="UP001189429">
    <property type="component" value="Unassembled WGS sequence"/>
</dbReference>
<feature type="non-terminal residue" evidence="1">
    <location>
        <position position="1"/>
    </location>
</feature>
<evidence type="ECO:0008006" key="3">
    <source>
        <dbReference type="Google" id="ProtNLM"/>
    </source>
</evidence>
<proteinExistence type="predicted"/>
<dbReference type="EMBL" id="CAUYUJ010009103">
    <property type="protein sequence ID" value="CAK0825847.1"/>
    <property type="molecule type" value="Genomic_DNA"/>
</dbReference>